<evidence type="ECO:0000256" key="4">
    <source>
        <dbReference type="ARBA" id="ARBA00022692"/>
    </source>
</evidence>
<evidence type="ECO:0000256" key="8">
    <source>
        <dbReference type="SAM" id="Phobius"/>
    </source>
</evidence>
<evidence type="ECO:0000313" key="9">
    <source>
        <dbReference type="Ensembl" id="ENSSHAP00000039938.1"/>
    </source>
</evidence>
<feature type="region of interest" description="Disordered" evidence="7">
    <location>
        <begin position="1"/>
        <end position="28"/>
    </location>
</feature>
<comment type="subcellular location">
    <subcellularLocation>
        <location evidence="1">Membrane</location>
        <topology evidence="1">Multi-pass membrane protein</topology>
    </subcellularLocation>
</comment>
<keyword evidence="3" id="KW-0597">Phosphoprotein</keyword>
<keyword evidence="5 8" id="KW-1133">Transmembrane helix</keyword>
<feature type="transmembrane region" description="Helical" evidence="8">
    <location>
        <begin position="279"/>
        <end position="303"/>
    </location>
</feature>
<evidence type="ECO:0000256" key="6">
    <source>
        <dbReference type="ARBA" id="ARBA00023136"/>
    </source>
</evidence>
<accession>A0A7N4PN53</accession>
<evidence type="ECO:0000256" key="1">
    <source>
        <dbReference type="ARBA" id="ARBA00004141"/>
    </source>
</evidence>
<reference evidence="9 10" key="1">
    <citation type="journal article" date="2011" name="Proc. Natl. Acad. Sci. U.S.A.">
        <title>Genetic diversity and population structure of the endangered marsupial Sarcophilus harrisii (Tasmanian devil).</title>
        <authorList>
            <person name="Miller W."/>
            <person name="Hayes V.M."/>
            <person name="Ratan A."/>
            <person name="Petersen D.C."/>
            <person name="Wittekindt N.E."/>
            <person name="Miller J."/>
            <person name="Walenz B."/>
            <person name="Knight J."/>
            <person name="Qi J."/>
            <person name="Zhao F."/>
            <person name="Wang Q."/>
            <person name="Bedoya-Reina O.C."/>
            <person name="Katiyar N."/>
            <person name="Tomsho L.P."/>
            <person name="Kasson L.M."/>
            <person name="Hardie R.A."/>
            <person name="Woodbridge P."/>
            <person name="Tindall E.A."/>
            <person name="Bertelsen M.F."/>
            <person name="Dixon D."/>
            <person name="Pyecroft S."/>
            <person name="Helgen K.M."/>
            <person name="Lesk A.M."/>
            <person name="Pringle T.H."/>
            <person name="Patterson N."/>
            <person name="Zhang Y."/>
            <person name="Kreiss A."/>
            <person name="Woods G.M."/>
            <person name="Jones M.E."/>
            <person name="Schuster S.C."/>
        </authorList>
    </citation>
    <scope>NUCLEOTIDE SEQUENCE [LARGE SCALE GENOMIC DNA]</scope>
</reference>
<feature type="transmembrane region" description="Helical" evidence="8">
    <location>
        <begin position="168"/>
        <end position="191"/>
    </location>
</feature>
<evidence type="ECO:0000256" key="2">
    <source>
        <dbReference type="ARBA" id="ARBA00006022"/>
    </source>
</evidence>
<keyword evidence="6 8" id="KW-0472">Membrane</keyword>
<evidence type="ECO:0000256" key="3">
    <source>
        <dbReference type="ARBA" id="ARBA00022553"/>
    </source>
</evidence>
<dbReference type="PANTHER" id="PTHR15756">
    <property type="entry name" value="LR8/HCA112"/>
    <property type="match status" value="1"/>
</dbReference>
<feature type="transmembrane region" description="Helical" evidence="8">
    <location>
        <begin position="203"/>
        <end position="225"/>
    </location>
</feature>
<proteinExistence type="inferred from homology"/>
<sequence>MDCSRDMSIGAEAGEVLGGENKKRRKDRSCLQMEPLRKGKFLEKRSIQGTPLSLGEFTFGGFIDFELENILEVQTQEMSTSVIKVNGLETAEMDSQPTQINIHIHQESALAKLLQAGCSFLKTKNYSQNKPSKRVLQAQLALGVSLTLLGAFSCCFGIFLYLGPWIPLQATGCAFWAGAMAVITGAGLIIYEKYQSKLWGRLAVLFTLINSSTAIAALVFCSYSFRGSSYRFSNLKWICDYPKPETFTTWYGRDDSDYKDWRIEECRQNMNMFLHLFQAVQATLLAICGVILLVSLASLGVSLRNLCYQDTQFQVEEGCEKELLGEESLPPSPCKEKPTGIIKL</sequence>
<evidence type="ECO:0000256" key="5">
    <source>
        <dbReference type="ARBA" id="ARBA00022989"/>
    </source>
</evidence>
<evidence type="ECO:0000256" key="7">
    <source>
        <dbReference type="SAM" id="MobiDB-lite"/>
    </source>
</evidence>
<dbReference type="AlphaFoldDB" id="A0A7N4PN53"/>
<feature type="transmembrane region" description="Helical" evidence="8">
    <location>
        <begin position="140"/>
        <end position="162"/>
    </location>
</feature>
<dbReference type="InParanoid" id="A0A7N4PN53"/>
<protein>
    <recommendedName>
        <fullName evidence="11">Transmembrane protein 176B</fullName>
    </recommendedName>
</protein>
<evidence type="ECO:0008006" key="11">
    <source>
        <dbReference type="Google" id="ProtNLM"/>
    </source>
</evidence>
<dbReference type="InterPro" id="IPR009281">
    <property type="entry name" value="TMEM176A/TMEM176B"/>
</dbReference>
<organism evidence="9 10">
    <name type="scientific">Sarcophilus harrisii</name>
    <name type="common">Tasmanian devil</name>
    <name type="synonym">Sarcophilus laniarius</name>
    <dbReference type="NCBI Taxonomy" id="9305"/>
    <lineage>
        <taxon>Eukaryota</taxon>
        <taxon>Metazoa</taxon>
        <taxon>Chordata</taxon>
        <taxon>Craniata</taxon>
        <taxon>Vertebrata</taxon>
        <taxon>Euteleostomi</taxon>
        <taxon>Mammalia</taxon>
        <taxon>Metatheria</taxon>
        <taxon>Dasyuromorphia</taxon>
        <taxon>Dasyuridae</taxon>
        <taxon>Sarcophilus</taxon>
    </lineage>
</organism>
<name>A0A7N4PN53_SARHA</name>
<dbReference type="PANTHER" id="PTHR15756:SF7">
    <property type="entry name" value="TRANSMEMBRANE PROTEIN 176B"/>
    <property type="match status" value="1"/>
</dbReference>
<keyword evidence="4 8" id="KW-0812">Transmembrane</keyword>
<dbReference type="Ensembl" id="ENSSHAT00000027877.1">
    <property type="protein sequence ID" value="ENSSHAP00000039938.1"/>
    <property type="gene ID" value="ENSSHAG00000006855.2"/>
</dbReference>
<dbReference type="GO" id="GO:0016020">
    <property type="term" value="C:membrane"/>
    <property type="evidence" value="ECO:0007669"/>
    <property type="project" value="UniProtKB-SubCell"/>
</dbReference>
<gene>
    <name evidence="9" type="primary">LOC100935414</name>
</gene>
<dbReference type="InterPro" id="IPR007237">
    <property type="entry name" value="CD20-like"/>
</dbReference>
<comment type="similarity">
    <text evidence="2">Belongs to the TMEM176 family.</text>
</comment>
<dbReference type="GeneTree" id="ENSGT00530000064074"/>
<dbReference type="Proteomes" id="UP000007648">
    <property type="component" value="Unassembled WGS sequence"/>
</dbReference>
<dbReference type="GO" id="GO:2001199">
    <property type="term" value="P:negative regulation of dendritic cell differentiation"/>
    <property type="evidence" value="ECO:0007669"/>
    <property type="project" value="TreeGrafter"/>
</dbReference>
<keyword evidence="10" id="KW-1185">Reference proteome</keyword>
<reference evidence="9" key="2">
    <citation type="submission" date="2025-08" db="UniProtKB">
        <authorList>
            <consortium name="Ensembl"/>
        </authorList>
    </citation>
    <scope>IDENTIFICATION</scope>
</reference>
<dbReference type="FunCoup" id="A0A7N4PN53">
    <property type="interactions" value="1"/>
</dbReference>
<reference evidence="9" key="3">
    <citation type="submission" date="2025-09" db="UniProtKB">
        <authorList>
            <consortium name="Ensembl"/>
        </authorList>
    </citation>
    <scope>IDENTIFICATION</scope>
</reference>
<evidence type="ECO:0000313" key="10">
    <source>
        <dbReference type="Proteomes" id="UP000007648"/>
    </source>
</evidence>
<dbReference type="Pfam" id="PF04103">
    <property type="entry name" value="CD20"/>
    <property type="match status" value="1"/>
</dbReference>